<keyword evidence="2" id="KW-0732">Signal</keyword>
<keyword evidence="1" id="KW-1133">Transmembrane helix</keyword>
<keyword evidence="1" id="KW-0812">Transmembrane</keyword>
<keyword evidence="5" id="KW-1185">Reference proteome</keyword>
<dbReference type="InterPro" id="IPR029063">
    <property type="entry name" value="SAM-dependent_MTases_sf"/>
</dbReference>
<feature type="chain" id="PRO_5042944322" description="Methyltransferase type 11 domain-containing protein" evidence="2">
    <location>
        <begin position="23"/>
        <end position="524"/>
    </location>
</feature>
<keyword evidence="1" id="KW-0472">Membrane</keyword>
<accession>A0AAN7N3C4</accession>
<proteinExistence type="predicted"/>
<feature type="domain" description="Methyltransferase type 11" evidence="3">
    <location>
        <begin position="355"/>
        <end position="452"/>
    </location>
</feature>
<protein>
    <recommendedName>
        <fullName evidence="3">Methyltransferase type 11 domain-containing protein</fullName>
    </recommendedName>
</protein>
<feature type="transmembrane region" description="Helical" evidence="1">
    <location>
        <begin position="285"/>
        <end position="307"/>
    </location>
</feature>
<organism evidence="4 5">
    <name type="scientific">Mycteria americana</name>
    <name type="common">Wood stork</name>
    <dbReference type="NCBI Taxonomy" id="33587"/>
    <lineage>
        <taxon>Eukaryota</taxon>
        <taxon>Metazoa</taxon>
        <taxon>Chordata</taxon>
        <taxon>Craniata</taxon>
        <taxon>Vertebrata</taxon>
        <taxon>Euteleostomi</taxon>
        <taxon>Archelosauria</taxon>
        <taxon>Archosauria</taxon>
        <taxon>Dinosauria</taxon>
        <taxon>Saurischia</taxon>
        <taxon>Theropoda</taxon>
        <taxon>Coelurosauria</taxon>
        <taxon>Aves</taxon>
        <taxon>Neognathae</taxon>
        <taxon>Neoaves</taxon>
        <taxon>Aequornithes</taxon>
        <taxon>Ciconiiformes</taxon>
        <taxon>Ciconiidae</taxon>
        <taxon>Mycteria</taxon>
    </lineage>
</organism>
<dbReference type="Gene3D" id="3.40.50.150">
    <property type="entry name" value="Vaccinia Virus protein VP39"/>
    <property type="match status" value="2"/>
</dbReference>
<dbReference type="InterPro" id="IPR052356">
    <property type="entry name" value="Thiol_S-MT"/>
</dbReference>
<evidence type="ECO:0000313" key="5">
    <source>
        <dbReference type="Proteomes" id="UP001333110"/>
    </source>
</evidence>
<dbReference type="CDD" id="cd02440">
    <property type="entry name" value="AdoMet_MTases"/>
    <property type="match status" value="2"/>
</dbReference>
<feature type="domain" description="Methyltransferase type 11" evidence="3">
    <location>
        <begin position="74"/>
        <end position="171"/>
    </location>
</feature>
<dbReference type="GO" id="GO:0008757">
    <property type="term" value="F:S-adenosylmethionine-dependent methyltransferase activity"/>
    <property type="evidence" value="ECO:0007669"/>
    <property type="project" value="InterPro"/>
</dbReference>
<name>A0AAN7N3C4_MYCAM</name>
<sequence>MLLASFLRRCVQLLLLPVHGLACLGLWDSFYKKVFPYVMAKVAPMYNHKVYKQKQELFSNLRKFAGPSGQLILLEIGTGTGTNFQFYPPGCRLTCTDPNPNFRKFLLKSLSENRHLKLEHVVVASGEDLHQILDGTVDVVVCTLVLCSVTSTEKVLMEVLRVLRLGGAFYFLEHVAADHSSWTYFWQRVCDPVWKYFGDGCSLSRETQKELEKTNFSELNLRRIHVTPYWIPTSPHIIGLDHTLKRSLLKARSFIRNVFQFNSPRTPKEVRILCPTLEMTEASVLLFRACLALLAMPIYLLSFLGIWKPFCRKIFFPFFLEKFSAIHEKKTKKQKQELFRNLPDFTSPSGELKLLEIGTGCGANFQFYPPGCKVTCTDINPHFQQGLLRSMNKNQHVHYERFLVAAGEDLHQVPSGSVDAVICTLVLCSVHSVNGTLKEVLRVLRPGGAFYFLEHVAADHSSWKYFWQQICYPTWKLVFDGCCLTREIWKNLEEANFSELKLQHISVALPWTPIQPHIIGYAVK</sequence>
<dbReference type="AlphaFoldDB" id="A0AAN7N3C4"/>
<dbReference type="Pfam" id="PF08241">
    <property type="entry name" value="Methyltransf_11"/>
    <property type="match status" value="2"/>
</dbReference>
<comment type="caution">
    <text evidence="4">The sequence shown here is derived from an EMBL/GenBank/DDBJ whole genome shotgun (WGS) entry which is preliminary data.</text>
</comment>
<feature type="signal peptide" evidence="2">
    <location>
        <begin position="1"/>
        <end position="22"/>
    </location>
</feature>
<dbReference type="InterPro" id="IPR013216">
    <property type="entry name" value="Methyltransf_11"/>
</dbReference>
<evidence type="ECO:0000256" key="2">
    <source>
        <dbReference type="SAM" id="SignalP"/>
    </source>
</evidence>
<dbReference type="EMBL" id="JAUNZN010000031">
    <property type="protein sequence ID" value="KAK4807400.1"/>
    <property type="molecule type" value="Genomic_DNA"/>
</dbReference>
<dbReference type="PANTHER" id="PTHR45036:SF1">
    <property type="entry name" value="METHYLTRANSFERASE LIKE 7A"/>
    <property type="match status" value="1"/>
</dbReference>
<dbReference type="FunFam" id="3.40.50.150:FF:000269">
    <property type="entry name" value="Methyltransferase-like protein 7A"/>
    <property type="match status" value="2"/>
</dbReference>
<evidence type="ECO:0000259" key="3">
    <source>
        <dbReference type="Pfam" id="PF08241"/>
    </source>
</evidence>
<evidence type="ECO:0000313" key="4">
    <source>
        <dbReference type="EMBL" id="KAK4807400.1"/>
    </source>
</evidence>
<gene>
    <name evidence="4" type="ORF">QYF61_027443</name>
</gene>
<reference evidence="4 5" key="1">
    <citation type="journal article" date="2023" name="J. Hered.">
        <title>Chromosome-level genome of the wood stork (Mycteria americana) provides insight into avian chromosome evolution.</title>
        <authorList>
            <person name="Flamio R. Jr."/>
            <person name="Ramstad K.M."/>
        </authorList>
    </citation>
    <scope>NUCLEOTIDE SEQUENCE [LARGE SCALE GENOMIC DNA]</scope>
    <source>
        <strain evidence="4">JAX WOST 10</strain>
    </source>
</reference>
<dbReference type="Proteomes" id="UP001333110">
    <property type="component" value="Unassembled WGS sequence"/>
</dbReference>
<dbReference type="PANTHER" id="PTHR45036">
    <property type="entry name" value="METHYLTRANSFERASE LIKE 7B"/>
    <property type="match status" value="1"/>
</dbReference>
<dbReference type="SUPFAM" id="SSF53335">
    <property type="entry name" value="S-adenosyl-L-methionine-dependent methyltransferases"/>
    <property type="match status" value="2"/>
</dbReference>
<evidence type="ECO:0000256" key="1">
    <source>
        <dbReference type="SAM" id="Phobius"/>
    </source>
</evidence>